<keyword evidence="2" id="KW-1185">Reference proteome</keyword>
<comment type="caution">
    <text evidence="1">The sequence shown here is derived from an EMBL/GenBank/DDBJ whole genome shotgun (WGS) entry which is preliminary data.</text>
</comment>
<name>A0AA39J4M3_9AGAR</name>
<organism evidence="1 2">
    <name type="scientific">Armillaria borealis</name>
    <dbReference type="NCBI Taxonomy" id="47425"/>
    <lineage>
        <taxon>Eukaryota</taxon>
        <taxon>Fungi</taxon>
        <taxon>Dikarya</taxon>
        <taxon>Basidiomycota</taxon>
        <taxon>Agaricomycotina</taxon>
        <taxon>Agaricomycetes</taxon>
        <taxon>Agaricomycetidae</taxon>
        <taxon>Agaricales</taxon>
        <taxon>Marasmiineae</taxon>
        <taxon>Physalacriaceae</taxon>
        <taxon>Armillaria</taxon>
    </lineage>
</organism>
<gene>
    <name evidence="1" type="ORF">EV421DRAFT_1908288</name>
</gene>
<dbReference type="Proteomes" id="UP001175226">
    <property type="component" value="Unassembled WGS sequence"/>
</dbReference>
<dbReference type="EMBL" id="JAUEPT010000058">
    <property type="protein sequence ID" value="KAK0435998.1"/>
    <property type="molecule type" value="Genomic_DNA"/>
</dbReference>
<dbReference type="AlphaFoldDB" id="A0AA39J4M3"/>
<evidence type="ECO:0000313" key="1">
    <source>
        <dbReference type="EMBL" id="KAK0435998.1"/>
    </source>
</evidence>
<sequence length="84" mass="9053">MDTVLKAVYSQNTYGVAKHFGVISRSPCHGNEAFCAKMTHRVPASEGGELGSPRLDCLGRRFGLPKIPAPSLFFDGLPPPTQSH</sequence>
<accession>A0AA39J4M3</accession>
<proteinExistence type="predicted"/>
<protein>
    <submittedName>
        <fullName evidence="1">Uncharacterized protein</fullName>
    </submittedName>
</protein>
<evidence type="ECO:0000313" key="2">
    <source>
        <dbReference type="Proteomes" id="UP001175226"/>
    </source>
</evidence>
<reference evidence="1" key="1">
    <citation type="submission" date="2023-06" db="EMBL/GenBank/DDBJ databases">
        <authorList>
            <consortium name="Lawrence Berkeley National Laboratory"/>
            <person name="Ahrendt S."/>
            <person name="Sahu N."/>
            <person name="Indic B."/>
            <person name="Wong-Bajracharya J."/>
            <person name="Merenyi Z."/>
            <person name="Ke H.-M."/>
            <person name="Monk M."/>
            <person name="Kocsube S."/>
            <person name="Drula E."/>
            <person name="Lipzen A."/>
            <person name="Balint B."/>
            <person name="Henrissat B."/>
            <person name="Andreopoulos B."/>
            <person name="Martin F.M."/>
            <person name="Harder C.B."/>
            <person name="Rigling D."/>
            <person name="Ford K.L."/>
            <person name="Foster G.D."/>
            <person name="Pangilinan J."/>
            <person name="Papanicolaou A."/>
            <person name="Barry K."/>
            <person name="LaButti K."/>
            <person name="Viragh M."/>
            <person name="Koriabine M."/>
            <person name="Yan M."/>
            <person name="Riley R."/>
            <person name="Champramary S."/>
            <person name="Plett K.L."/>
            <person name="Tsai I.J."/>
            <person name="Slot J."/>
            <person name="Sipos G."/>
            <person name="Plett J."/>
            <person name="Nagy L.G."/>
            <person name="Grigoriev I.V."/>
        </authorList>
    </citation>
    <scope>NUCLEOTIDE SEQUENCE</scope>
    <source>
        <strain evidence="1">FPL87.14</strain>
    </source>
</reference>